<reference evidence="1" key="1">
    <citation type="submission" date="2021-07" db="EMBL/GenBank/DDBJ databases">
        <authorList>
            <person name="Bleriot I."/>
            <person name="Blasco L."/>
            <person name="Pacios O."/>
            <person name="Fernandez-Garcia L."/>
            <person name="Ambroa A."/>
            <person name="Lopez M."/>
            <person name="Ortiz-Cartagena C."/>
            <person name="Fernandez-Cuenca F."/>
            <person name="Oteo J."/>
            <person name="Pascual A."/>
            <person name="Martinez-Martinez L."/>
            <person name="Domingo-Calap P."/>
            <person name="Wood T.K."/>
            <person name="Tomas M."/>
        </authorList>
    </citation>
    <scope>NUCLEOTIDE SEQUENCE</scope>
</reference>
<sequence>YYRNPKTGKMEKSKGLYNRRVQEYQLCIKDLK</sequence>
<evidence type="ECO:0000313" key="1">
    <source>
        <dbReference type="EMBL" id="UEP19915.1"/>
    </source>
</evidence>
<feature type="non-terminal residue" evidence="1">
    <location>
        <position position="1"/>
    </location>
</feature>
<name>A0A8K1YSP6_9CAUD</name>
<organism evidence="1">
    <name type="scientific">Klebsiella phage vB_Kpn-VAC111</name>
    <dbReference type="NCBI Taxonomy" id="2886109"/>
    <lineage>
        <taxon>Viruses</taxon>
        <taxon>Duplodnaviria</taxon>
        <taxon>Heunggongvirae</taxon>
        <taxon>Uroviricota</taxon>
        <taxon>Caudoviricetes</taxon>
        <taxon>Drexlerviridae</taxon>
        <taxon>Webervirus</taxon>
    </lineage>
</organism>
<dbReference type="EMBL" id="MZ612117">
    <property type="protein sequence ID" value="UEP19915.1"/>
    <property type="molecule type" value="Genomic_DNA"/>
</dbReference>
<accession>A0A8K1YSP6</accession>
<protein>
    <submittedName>
        <fullName evidence="1">Endolysin</fullName>
    </submittedName>
</protein>
<proteinExistence type="predicted"/>